<accession>A0ABR7MCZ9</accession>
<comment type="similarity">
    <text evidence="2">Belongs to the ACC deaminase/D-cysteine desulfhydrase family.</text>
</comment>
<evidence type="ECO:0000313" key="5">
    <source>
        <dbReference type="EMBL" id="MBC6492384.1"/>
    </source>
</evidence>
<keyword evidence="3" id="KW-0663">Pyridoxal phosphate</keyword>
<dbReference type="Pfam" id="PF00291">
    <property type="entry name" value="PALP"/>
    <property type="match status" value="1"/>
</dbReference>
<dbReference type="InterPro" id="IPR001926">
    <property type="entry name" value="TrpB-like_PALP"/>
</dbReference>
<comment type="caution">
    <text evidence="5">The sequence shown here is derived from an EMBL/GenBank/DDBJ whole genome shotgun (WGS) entry which is preliminary data.</text>
</comment>
<reference evidence="5 6" key="1">
    <citation type="submission" date="2016-07" db="EMBL/GenBank/DDBJ databases">
        <title>Genome analysis of Flavihumibacter stibioxidans YS-17.</title>
        <authorList>
            <person name="Shi K."/>
            <person name="Han Y."/>
            <person name="Wang G."/>
        </authorList>
    </citation>
    <scope>NUCLEOTIDE SEQUENCE [LARGE SCALE GENOMIC DNA]</scope>
    <source>
        <strain evidence="5 6">YS-17</strain>
    </source>
</reference>
<evidence type="ECO:0000256" key="3">
    <source>
        <dbReference type="ARBA" id="ARBA00022898"/>
    </source>
</evidence>
<feature type="domain" description="Tryptophan synthase beta chain-like PALP" evidence="4">
    <location>
        <begin position="27"/>
        <end position="284"/>
    </location>
</feature>
<dbReference type="PANTHER" id="PTHR43780">
    <property type="entry name" value="1-AMINOCYCLOPROPANE-1-CARBOXYLATE DEAMINASE-RELATED"/>
    <property type="match status" value="1"/>
</dbReference>
<proteinExistence type="inferred from homology"/>
<dbReference type="Gene3D" id="3.40.50.1100">
    <property type="match status" value="2"/>
</dbReference>
<protein>
    <recommendedName>
        <fullName evidence="4">Tryptophan synthase beta chain-like PALP domain-containing protein</fullName>
    </recommendedName>
</protein>
<evidence type="ECO:0000259" key="4">
    <source>
        <dbReference type="Pfam" id="PF00291"/>
    </source>
</evidence>
<keyword evidence="6" id="KW-1185">Reference proteome</keyword>
<dbReference type="InterPro" id="IPR027278">
    <property type="entry name" value="ACCD_DCysDesulf"/>
</dbReference>
<dbReference type="SUPFAM" id="SSF53686">
    <property type="entry name" value="Tryptophan synthase beta subunit-like PLP-dependent enzymes"/>
    <property type="match status" value="1"/>
</dbReference>
<dbReference type="RefSeq" id="WP_187257684.1">
    <property type="nucleotide sequence ID" value="NZ_JBHULF010000006.1"/>
</dbReference>
<gene>
    <name evidence="5" type="ORF">BC349_15085</name>
</gene>
<organism evidence="5 6">
    <name type="scientific">Flavihumibacter stibioxidans</name>
    <dbReference type="NCBI Taxonomy" id="1834163"/>
    <lineage>
        <taxon>Bacteria</taxon>
        <taxon>Pseudomonadati</taxon>
        <taxon>Bacteroidota</taxon>
        <taxon>Chitinophagia</taxon>
        <taxon>Chitinophagales</taxon>
        <taxon>Chitinophagaceae</taxon>
        <taxon>Flavihumibacter</taxon>
    </lineage>
</organism>
<evidence type="ECO:0000256" key="2">
    <source>
        <dbReference type="ARBA" id="ARBA00008639"/>
    </source>
</evidence>
<sequence>MIKSIRPETVNIEAIKYAAIQTVDISLLRLDKIHPVISGNKWFKLKEYLKLAIEGNKKGIITFGGTWSNHIVATACATRSAGLSSIGIIRGEEPATFSQTLQDAQAFGMDLRFLNRAAFREASKAPDTFLPETNDWMVVPEGGKGESGVAGASSILDLVPDLDMYTHICCAVGTGTMLAGLTNAARPWQKLIGISSLKGEDGLTAAVSAMLKPGAARFSIFFDYHFGGYAKHPPALVDYMNQFFRQTRIPTDIVYTSKLLFGIEQLLHSGYFPENSKVLVIHSGGLQGNRSLKAGELIF</sequence>
<dbReference type="EMBL" id="MBUA01000027">
    <property type="protein sequence ID" value="MBC6492384.1"/>
    <property type="molecule type" value="Genomic_DNA"/>
</dbReference>
<dbReference type="Proteomes" id="UP000765802">
    <property type="component" value="Unassembled WGS sequence"/>
</dbReference>
<dbReference type="PANTHER" id="PTHR43780:SF2">
    <property type="entry name" value="1-AMINOCYCLOPROPANE-1-CARBOXYLATE DEAMINASE-RELATED"/>
    <property type="match status" value="1"/>
</dbReference>
<comment type="cofactor">
    <cofactor evidence="1">
        <name>pyridoxal 5'-phosphate</name>
        <dbReference type="ChEBI" id="CHEBI:597326"/>
    </cofactor>
</comment>
<evidence type="ECO:0000256" key="1">
    <source>
        <dbReference type="ARBA" id="ARBA00001933"/>
    </source>
</evidence>
<evidence type="ECO:0000313" key="6">
    <source>
        <dbReference type="Proteomes" id="UP000765802"/>
    </source>
</evidence>
<name>A0ABR7MCZ9_9BACT</name>
<dbReference type="InterPro" id="IPR036052">
    <property type="entry name" value="TrpB-like_PALP_sf"/>
</dbReference>
<dbReference type="PIRSF" id="PIRSF006278">
    <property type="entry name" value="ACCD_DCysDesulf"/>
    <property type="match status" value="1"/>
</dbReference>